<dbReference type="Proteomes" id="UP001431693">
    <property type="component" value="Unassembled WGS sequence"/>
</dbReference>
<keyword evidence="3 5" id="KW-0819">tRNA processing</keyword>
<dbReference type="PANTHER" id="PTHR13767:SF2">
    <property type="entry name" value="PSEUDOURIDYLATE SYNTHASE TRUB1"/>
    <property type="match status" value="1"/>
</dbReference>
<dbReference type="EC" id="5.4.99.25" evidence="5"/>
<dbReference type="HAMAP" id="MF_01080">
    <property type="entry name" value="TruB_bact"/>
    <property type="match status" value="1"/>
</dbReference>
<evidence type="ECO:0000313" key="10">
    <source>
        <dbReference type="Proteomes" id="UP001431693"/>
    </source>
</evidence>
<evidence type="ECO:0000313" key="9">
    <source>
        <dbReference type="EMBL" id="MDJ1128862.1"/>
    </source>
</evidence>
<evidence type="ECO:0000256" key="5">
    <source>
        <dbReference type="HAMAP-Rule" id="MF_01080"/>
    </source>
</evidence>
<protein>
    <recommendedName>
        <fullName evidence="5">tRNA pseudouridine synthase B</fullName>
        <ecNumber evidence="5">5.4.99.25</ecNumber>
    </recommendedName>
    <alternativeName>
        <fullName evidence="5">tRNA pseudouridine(55) synthase</fullName>
        <shortName evidence="5">Psi55 synthase</shortName>
    </alternativeName>
    <alternativeName>
        <fullName evidence="5">tRNA pseudouridylate synthase</fullName>
    </alternativeName>
    <alternativeName>
        <fullName evidence="5">tRNA-uridine isomerase</fullName>
    </alternativeName>
</protein>
<evidence type="ECO:0000256" key="3">
    <source>
        <dbReference type="ARBA" id="ARBA00022694"/>
    </source>
</evidence>
<evidence type="ECO:0000256" key="6">
    <source>
        <dbReference type="SAM" id="MobiDB-lite"/>
    </source>
</evidence>
<comment type="function">
    <text evidence="5">Responsible for synthesis of pseudouridine from uracil-55 in the psi GC loop of transfer RNAs.</text>
</comment>
<proteinExistence type="inferred from homology"/>
<dbReference type="PANTHER" id="PTHR13767">
    <property type="entry name" value="TRNA-PSEUDOURIDINE SYNTHASE"/>
    <property type="match status" value="1"/>
</dbReference>
<comment type="caution">
    <text evidence="9">The sequence shown here is derived from an EMBL/GenBank/DDBJ whole genome shotgun (WGS) entry which is preliminary data.</text>
</comment>
<name>A0ABT6ZIY8_9ACTN</name>
<evidence type="ECO:0000256" key="2">
    <source>
        <dbReference type="ARBA" id="ARBA00005642"/>
    </source>
</evidence>
<dbReference type="InterPro" id="IPR002501">
    <property type="entry name" value="PsdUridine_synth_N"/>
</dbReference>
<evidence type="ECO:0000259" key="7">
    <source>
        <dbReference type="Pfam" id="PF01509"/>
    </source>
</evidence>
<sequence length="309" mass="32683">MRRREPVMDGLIAVDKPAGMTSHDVVDRVRRGLHERRVGHAGTLDPAATGVLLVGVGQATKLLGRLTLDDKRYEARVVLGQETETDDAEGAVTGGAPAPERLADPAVASAVVASMVGELEQVPPAFSAISVNGRRAYDAARAGEAVELQPRTVEVLDARLIDARVGEVPGTVEWDCAFSVSKGCYIRALARDLGRELGCGGHLGQLRRTSSGAVDLSRAVALEELAEGGVEAARGALLDPVELVGLPVRVLTEHEQLMAAQGKRLRWNGADGSVSLVRDDRLYGIWTAAHGSLSCDLNLVRGVEGVRRG</sequence>
<dbReference type="InterPro" id="IPR014780">
    <property type="entry name" value="tRNA_psdUridine_synth_TruB"/>
</dbReference>
<dbReference type="RefSeq" id="WP_283712501.1">
    <property type="nucleotide sequence ID" value="NZ_JASJEW010000001.1"/>
</dbReference>
<dbReference type="GO" id="GO:0160148">
    <property type="term" value="F:tRNA pseudouridine(55) synthase activity"/>
    <property type="evidence" value="ECO:0007669"/>
    <property type="project" value="UniProtKB-EC"/>
</dbReference>
<gene>
    <name evidence="5 9" type="primary">truB</name>
    <name evidence="9" type="ORF">QJ043_02040</name>
</gene>
<evidence type="ECO:0000256" key="4">
    <source>
        <dbReference type="ARBA" id="ARBA00023235"/>
    </source>
</evidence>
<feature type="active site" description="Nucleophile" evidence="5">
    <location>
        <position position="45"/>
    </location>
</feature>
<dbReference type="InterPro" id="IPR020103">
    <property type="entry name" value="PsdUridine_synth_cat_dom_sf"/>
</dbReference>
<feature type="region of interest" description="Disordered" evidence="6">
    <location>
        <begin position="80"/>
        <end position="99"/>
    </location>
</feature>
<evidence type="ECO:0000256" key="1">
    <source>
        <dbReference type="ARBA" id="ARBA00000385"/>
    </source>
</evidence>
<dbReference type="InterPro" id="IPR032819">
    <property type="entry name" value="TruB_C"/>
</dbReference>
<comment type="catalytic activity">
    <reaction evidence="1 5">
        <text>uridine(55) in tRNA = pseudouridine(55) in tRNA</text>
        <dbReference type="Rhea" id="RHEA:42532"/>
        <dbReference type="Rhea" id="RHEA-COMP:10101"/>
        <dbReference type="Rhea" id="RHEA-COMP:10102"/>
        <dbReference type="ChEBI" id="CHEBI:65314"/>
        <dbReference type="ChEBI" id="CHEBI:65315"/>
        <dbReference type="EC" id="5.4.99.25"/>
    </reaction>
</comment>
<feature type="domain" description="Pseudouridine synthase II N-terminal" evidence="7">
    <location>
        <begin position="30"/>
        <end position="186"/>
    </location>
</feature>
<keyword evidence="4 5" id="KW-0413">Isomerase</keyword>
<feature type="domain" description="tRNA pseudouridylate synthase B C-terminal" evidence="8">
    <location>
        <begin position="187"/>
        <end position="228"/>
    </location>
</feature>
<dbReference type="SUPFAM" id="SSF55120">
    <property type="entry name" value="Pseudouridine synthase"/>
    <property type="match status" value="1"/>
</dbReference>
<dbReference type="Gene3D" id="3.30.2350.10">
    <property type="entry name" value="Pseudouridine synthase"/>
    <property type="match status" value="1"/>
</dbReference>
<organism evidence="9 10">
    <name type="scientific">Kribbibacterium absianum</name>
    <dbReference type="NCBI Taxonomy" id="3044210"/>
    <lineage>
        <taxon>Bacteria</taxon>
        <taxon>Bacillati</taxon>
        <taxon>Actinomycetota</taxon>
        <taxon>Coriobacteriia</taxon>
        <taxon>Coriobacteriales</taxon>
        <taxon>Kribbibacteriaceae</taxon>
        <taxon>Kribbibacterium</taxon>
    </lineage>
</organism>
<keyword evidence="10" id="KW-1185">Reference proteome</keyword>
<evidence type="ECO:0000259" key="8">
    <source>
        <dbReference type="Pfam" id="PF16198"/>
    </source>
</evidence>
<dbReference type="Pfam" id="PF01509">
    <property type="entry name" value="TruB_N"/>
    <property type="match status" value="1"/>
</dbReference>
<accession>A0ABT6ZIY8</accession>
<dbReference type="CDD" id="cd02573">
    <property type="entry name" value="PseudoU_synth_EcTruB"/>
    <property type="match status" value="1"/>
</dbReference>
<dbReference type="Pfam" id="PF16198">
    <property type="entry name" value="TruB_C_2"/>
    <property type="match status" value="1"/>
</dbReference>
<reference evidence="9" key="1">
    <citation type="submission" date="2023-05" db="EMBL/GenBank/DDBJ databases">
        <title>[olsenella] sp. nov., isolated from a pig farm feces dump.</title>
        <authorList>
            <person name="Chang Y.-H."/>
        </authorList>
    </citation>
    <scope>NUCLEOTIDE SEQUENCE</scope>
    <source>
        <strain evidence="9">YH-ols2217</strain>
    </source>
</reference>
<dbReference type="EMBL" id="JASJEX010000001">
    <property type="protein sequence ID" value="MDJ1128862.1"/>
    <property type="molecule type" value="Genomic_DNA"/>
</dbReference>
<comment type="similarity">
    <text evidence="2 5">Belongs to the pseudouridine synthase TruB family. Type 1 subfamily.</text>
</comment>
<dbReference type="NCBIfam" id="TIGR00431">
    <property type="entry name" value="TruB"/>
    <property type="match status" value="1"/>
</dbReference>